<protein>
    <submittedName>
        <fullName evidence="3">NAD(P)/FAD-dependent oxidoreductase</fullName>
    </submittedName>
</protein>
<keyword evidence="4" id="KW-1185">Reference proteome</keyword>
<evidence type="ECO:0000313" key="3">
    <source>
        <dbReference type="EMBL" id="GAA1827839.1"/>
    </source>
</evidence>
<dbReference type="SUPFAM" id="SSF51905">
    <property type="entry name" value="FAD/NAD(P)-binding domain"/>
    <property type="match status" value="1"/>
</dbReference>
<proteinExistence type="predicted"/>
<evidence type="ECO:0000259" key="2">
    <source>
        <dbReference type="Pfam" id="PF01494"/>
    </source>
</evidence>
<dbReference type="Gene3D" id="3.50.50.60">
    <property type="entry name" value="FAD/NAD(P)-binding domain"/>
    <property type="match status" value="1"/>
</dbReference>
<dbReference type="EMBL" id="BAAANK010000002">
    <property type="protein sequence ID" value="GAA1827839.1"/>
    <property type="molecule type" value="Genomic_DNA"/>
</dbReference>
<feature type="domain" description="FAD-binding" evidence="2">
    <location>
        <begin position="2"/>
        <end position="337"/>
    </location>
</feature>
<comment type="caution">
    <text evidence="3">The sequence shown here is derived from an EMBL/GenBank/DDBJ whole genome shotgun (WGS) entry which is preliminary data.</text>
</comment>
<organism evidence="3 4">
    <name type="scientific">Agromyces salentinus</name>
    <dbReference type="NCBI Taxonomy" id="269421"/>
    <lineage>
        <taxon>Bacteria</taxon>
        <taxon>Bacillati</taxon>
        <taxon>Actinomycetota</taxon>
        <taxon>Actinomycetes</taxon>
        <taxon>Micrococcales</taxon>
        <taxon>Microbacteriaceae</taxon>
        <taxon>Agromyces</taxon>
    </lineage>
</organism>
<evidence type="ECO:0000313" key="4">
    <source>
        <dbReference type="Proteomes" id="UP001501746"/>
    </source>
</evidence>
<reference evidence="3 4" key="1">
    <citation type="journal article" date="2019" name="Int. J. Syst. Evol. Microbiol.">
        <title>The Global Catalogue of Microorganisms (GCM) 10K type strain sequencing project: providing services to taxonomists for standard genome sequencing and annotation.</title>
        <authorList>
            <consortium name="The Broad Institute Genomics Platform"/>
            <consortium name="The Broad Institute Genome Sequencing Center for Infectious Disease"/>
            <person name="Wu L."/>
            <person name="Ma J."/>
        </authorList>
    </citation>
    <scope>NUCLEOTIDE SEQUENCE [LARGE SCALE GENOMIC DNA]</scope>
    <source>
        <strain evidence="3 4">JCM 14323</strain>
    </source>
</reference>
<accession>A0ABN2MIR2</accession>
<dbReference type="Gene3D" id="3.30.70.2450">
    <property type="match status" value="1"/>
</dbReference>
<dbReference type="PRINTS" id="PR00420">
    <property type="entry name" value="RNGMNOXGNASE"/>
</dbReference>
<dbReference type="PANTHER" id="PTHR43476:SF3">
    <property type="entry name" value="FAD-BINDING MONOOXYGENASE"/>
    <property type="match status" value="1"/>
</dbReference>
<gene>
    <name evidence="3" type="ORF">GCM10009750_09180</name>
</gene>
<dbReference type="InterPro" id="IPR050631">
    <property type="entry name" value="PheA/TfdB_FAD_monoxygenase"/>
</dbReference>
<dbReference type="InterPro" id="IPR036188">
    <property type="entry name" value="FAD/NAD-bd_sf"/>
</dbReference>
<dbReference type="Pfam" id="PF01494">
    <property type="entry name" value="FAD_binding_3"/>
    <property type="match status" value="1"/>
</dbReference>
<evidence type="ECO:0000256" key="1">
    <source>
        <dbReference type="ARBA" id="ARBA00023002"/>
    </source>
</evidence>
<dbReference type="Proteomes" id="UP001501746">
    <property type="component" value="Unassembled WGS sequence"/>
</dbReference>
<keyword evidence="1" id="KW-0560">Oxidoreductase</keyword>
<dbReference type="PANTHER" id="PTHR43476">
    <property type="entry name" value="3-(3-HYDROXY-PHENYL)PROPIONATE/3-HYDROXYCINNAMIC ACID HYDROXYLASE"/>
    <property type="match status" value="1"/>
</dbReference>
<sequence>MVIVGAGAVGLLLGCLLAQRGIDVVVLERRAARTGRSRAIGIHPPGLRALARAGVDAEVQARAVPIHDGRATCEGRTLGTMSFSRAGTVLSLPQLEVEEILERRLEGLRPGSVRRGIRVQAVQDRGVDVEVDLADEGGDEVGIDEGRGAPLTARYAIAADGVRSGIRTRLEIGWRPRRGRAHYVMGDTRDDTGEPSSALLHFEPAGVVESFPLPGGLRRWVVRVRRPPAKLTAETLAALIRSRTGAEFDVDAAWEPSAFEARQHLAERMAVGRLALVGDAAHEISPIGGQGMNLGWLDALHLDHELAAALAVGAPFEAFEVYDRVRRAAARRAVRRAAFNMAVGAPASGIRLRVRNAGVRVLDVPPLRAVLARAFTMRGL</sequence>
<name>A0ABN2MIR2_9MICO</name>
<dbReference type="InterPro" id="IPR002938">
    <property type="entry name" value="FAD-bd"/>
</dbReference>